<sequence length="154" mass="17966">MLNQRNREPNFLEKKRQWKSKMEKPLSRRMLMMMLPAVILSVFVIMSAPYLKLIMEQFLEDGDMMSAPMELNLKEEKVVEKKGPPPNPDAVIREDYRRKLEAEGFDWRKKPEIEGPDLGFAKEQEHPIEPIDVELPNTMTELQAQSKPAETPSK</sequence>
<dbReference type="EMBL" id="JAENIL010000043">
    <property type="protein sequence ID" value="MBK1879221.1"/>
    <property type="molecule type" value="Genomic_DNA"/>
</dbReference>
<evidence type="ECO:0000313" key="2">
    <source>
        <dbReference type="Proteomes" id="UP000617628"/>
    </source>
</evidence>
<dbReference type="RefSeq" id="WP_200357434.1">
    <property type="nucleotide sequence ID" value="NZ_JAENIL010000043.1"/>
</dbReference>
<protein>
    <submittedName>
        <fullName evidence="1">Uncharacterized protein</fullName>
    </submittedName>
</protein>
<gene>
    <name evidence="1" type="ORF">JIN87_20210</name>
</gene>
<reference evidence="1" key="1">
    <citation type="submission" date="2021-01" db="EMBL/GenBank/DDBJ databases">
        <title>Modified the classification status of verrucomicrobia.</title>
        <authorList>
            <person name="Feng X."/>
        </authorList>
    </citation>
    <scope>NUCLEOTIDE SEQUENCE</scope>
    <source>
        <strain evidence="1">KCTC 13126</strain>
    </source>
</reference>
<evidence type="ECO:0000313" key="1">
    <source>
        <dbReference type="EMBL" id="MBK1879221.1"/>
    </source>
</evidence>
<accession>A0A934RZ16</accession>
<keyword evidence="2" id="KW-1185">Reference proteome</keyword>
<dbReference type="AlphaFoldDB" id="A0A934RZ16"/>
<proteinExistence type="predicted"/>
<name>A0A934RZ16_9BACT</name>
<dbReference type="Proteomes" id="UP000617628">
    <property type="component" value="Unassembled WGS sequence"/>
</dbReference>
<organism evidence="1 2">
    <name type="scientific">Pelagicoccus mobilis</name>
    <dbReference type="NCBI Taxonomy" id="415221"/>
    <lineage>
        <taxon>Bacteria</taxon>
        <taxon>Pseudomonadati</taxon>
        <taxon>Verrucomicrobiota</taxon>
        <taxon>Opitutia</taxon>
        <taxon>Puniceicoccales</taxon>
        <taxon>Pelagicoccaceae</taxon>
        <taxon>Pelagicoccus</taxon>
    </lineage>
</organism>
<comment type="caution">
    <text evidence="1">The sequence shown here is derived from an EMBL/GenBank/DDBJ whole genome shotgun (WGS) entry which is preliminary data.</text>
</comment>